<comment type="caution">
    <text evidence="4">The sequence shown here is derived from an EMBL/GenBank/DDBJ whole genome shotgun (WGS) entry which is preliminary data.</text>
</comment>
<evidence type="ECO:0000313" key="5">
    <source>
        <dbReference type="Proteomes" id="UP001595796"/>
    </source>
</evidence>
<dbReference type="InterPro" id="IPR017850">
    <property type="entry name" value="Alkaline_phosphatase_core_sf"/>
</dbReference>
<keyword evidence="2" id="KW-0378">Hydrolase</keyword>
<evidence type="ECO:0000256" key="2">
    <source>
        <dbReference type="ARBA" id="ARBA00022801"/>
    </source>
</evidence>
<feature type="domain" description="Sulfatase N-terminal" evidence="3">
    <location>
        <begin position="3"/>
        <end position="372"/>
    </location>
</feature>
<protein>
    <submittedName>
        <fullName evidence="4">Sulfatase-like hydrolase/transferase</fullName>
    </submittedName>
</protein>
<keyword evidence="1" id="KW-0479">Metal-binding</keyword>
<dbReference type="SUPFAM" id="SSF53649">
    <property type="entry name" value="Alkaline phosphatase-like"/>
    <property type="match status" value="1"/>
</dbReference>
<keyword evidence="5" id="KW-1185">Reference proteome</keyword>
<dbReference type="Proteomes" id="UP001595796">
    <property type="component" value="Unassembled WGS sequence"/>
</dbReference>
<dbReference type="InterPro" id="IPR000917">
    <property type="entry name" value="Sulfatase_N"/>
</dbReference>
<dbReference type="PANTHER" id="PTHR45953:SF1">
    <property type="entry name" value="IDURONATE 2-SULFATASE"/>
    <property type="match status" value="1"/>
</dbReference>
<accession>A0ABV9YXY3</accession>
<sequence length="498" mass="54478">MKPNVLLVTIDQIRADAIFGALGQSVPLPNLRKFAASGVTFRNHFSVTAPCGPARASLLTGLYAMNHRVIRNGAPLASYHTNIALEARKAGYEPLLFGYTDVQADPSERAPGDPDLASYEGVLPGFRELVELRFDSPRAWPAYLAAQGYDLPENDDDLWRPVASSGNAPNIRDPAFYKAEHSDSAFLTDETLKALSVRIRAPWFAHVTYIRPHPPLVAPSPYNTLIDPASLPSVETRNPDHPFIPAWFSAPSQGGLHWGFDGDFTRMDEATARDLRAIYLGLLAEVDRHIGRLLDWLDETGQAERTIVVVTGDHGEMLGDHGLWGKDSPFEPVFNVPLVIRDPAYASRAGSVVDALTESIDVMPTVLTAVGVDIPTVLDGKPLQPLLAGGAPEDWRQAVFAEIDFASLDVPTRFERALGLGPLDANAAVLREARWKYVHFNGGVPPLLFDLDTDPGETTNVAPDNPGEVARLRAAMLDRRMKRAFRHLTEWQPASVPG</sequence>
<name>A0ABV9YXY3_9HYPH</name>
<gene>
    <name evidence="4" type="ORF">ACFPFW_03310</name>
</gene>
<reference evidence="5" key="1">
    <citation type="journal article" date="2019" name="Int. J. Syst. Evol. Microbiol.">
        <title>The Global Catalogue of Microorganisms (GCM) 10K type strain sequencing project: providing services to taxonomists for standard genome sequencing and annotation.</title>
        <authorList>
            <consortium name="The Broad Institute Genomics Platform"/>
            <consortium name="The Broad Institute Genome Sequencing Center for Infectious Disease"/>
            <person name="Wu L."/>
            <person name="Ma J."/>
        </authorList>
    </citation>
    <scope>NUCLEOTIDE SEQUENCE [LARGE SCALE GENOMIC DNA]</scope>
    <source>
        <strain evidence="5">CGMCC 1.16444</strain>
    </source>
</reference>
<dbReference type="EMBL" id="JBHSJF010000003">
    <property type="protein sequence ID" value="MFC5067039.1"/>
    <property type="molecule type" value="Genomic_DNA"/>
</dbReference>
<evidence type="ECO:0000259" key="3">
    <source>
        <dbReference type="Pfam" id="PF00884"/>
    </source>
</evidence>
<proteinExistence type="predicted"/>
<organism evidence="4 5">
    <name type="scientific">Flaviflagellibacter deserti</name>
    <dbReference type="NCBI Taxonomy" id="2267266"/>
    <lineage>
        <taxon>Bacteria</taxon>
        <taxon>Pseudomonadati</taxon>
        <taxon>Pseudomonadota</taxon>
        <taxon>Alphaproteobacteria</taxon>
        <taxon>Hyphomicrobiales</taxon>
        <taxon>Flaviflagellibacter</taxon>
    </lineage>
</organism>
<dbReference type="Gene3D" id="3.40.720.10">
    <property type="entry name" value="Alkaline Phosphatase, subunit A"/>
    <property type="match status" value="1"/>
</dbReference>
<dbReference type="RefSeq" id="WP_114957440.1">
    <property type="nucleotide sequence ID" value="NZ_JBHSJF010000003.1"/>
</dbReference>
<evidence type="ECO:0000256" key="1">
    <source>
        <dbReference type="ARBA" id="ARBA00022723"/>
    </source>
</evidence>
<dbReference type="PANTHER" id="PTHR45953">
    <property type="entry name" value="IDURONATE 2-SULFATASE"/>
    <property type="match status" value="1"/>
</dbReference>
<evidence type="ECO:0000313" key="4">
    <source>
        <dbReference type="EMBL" id="MFC5067039.1"/>
    </source>
</evidence>
<dbReference type="Pfam" id="PF00884">
    <property type="entry name" value="Sulfatase"/>
    <property type="match status" value="1"/>
</dbReference>